<evidence type="ECO:0000256" key="1">
    <source>
        <dbReference type="SAM" id="MobiDB-lite"/>
    </source>
</evidence>
<proteinExistence type="predicted"/>
<dbReference type="EMBL" id="CP159534">
    <property type="protein sequence ID" value="XCJ70808.1"/>
    <property type="molecule type" value="Genomic_DNA"/>
</dbReference>
<feature type="region of interest" description="Disordered" evidence="1">
    <location>
        <begin position="39"/>
        <end position="76"/>
    </location>
</feature>
<dbReference type="AlphaFoldDB" id="A0AAU8IRC9"/>
<name>A0AAU8IRC9_9ACTN</name>
<evidence type="ECO:0000313" key="2">
    <source>
        <dbReference type="EMBL" id="XCJ70808.1"/>
    </source>
</evidence>
<protein>
    <submittedName>
        <fullName evidence="2">Uncharacterized protein</fullName>
    </submittedName>
</protein>
<sequence length="76" mass="7639">MPGTVPVPLTCEVPEGRQAAPPEEAGAPQAAFVAPHVASRGSGFMPNVTVTGSVREDGFPRTVRPAGPSGTGQGED</sequence>
<gene>
    <name evidence="2" type="ORF">ABII15_12865</name>
</gene>
<dbReference type="KEGG" id="stac:ABII15_12865"/>
<organism evidence="2">
    <name type="scientific">Streptomyces tabacisoli</name>
    <dbReference type="NCBI Taxonomy" id="3156398"/>
    <lineage>
        <taxon>Bacteria</taxon>
        <taxon>Bacillati</taxon>
        <taxon>Actinomycetota</taxon>
        <taxon>Actinomycetes</taxon>
        <taxon>Kitasatosporales</taxon>
        <taxon>Streptomycetaceae</taxon>
        <taxon>Streptomyces</taxon>
    </lineage>
</organism>
<reference evidence="2" key="1">
    <citation type="submission" date="2024-06" db="EMBL/GenBank/DDBJ databases">
        <title>Streptomyces sp. strain HUAS MG91 genome sequences.</title>
        <authorList>
            <person name="Mo P."/>
        </authorList>
    </citation>
    <scope>NUCLEOTIDE SEQUENCE</scope>
    <source>
        <strain evidence="2">HUAS MG91</strain>
    </source>
</reference>
<accession>A0AAU8IRC9</accession>
<dbReference type="RefSeq" id="WP_353942444.1">
    <property type="nucleotide sequence ID" value="NZ_CP159534.1"/>
</dbReference>